<dbReference type="AlphaFoldDB" id="A0AA38RJM3"/>
<comment type="caution">
    <text evidence="1">The sequence shown here is derived from an EMBL/GenBank/DDBJ whole genome shotgun (WGS) entry which is preliminary data.</text>
</comment>
<evidence type="ECO:0000313" key="1">
    <source>
        <dbReference type="EMBL" id="KAJ9149907.1"/>
    </source>
</evidence>
<protein>
    <submittedName>
        <fullName evidence="1">Sterol uptake control protein 2</fullName>
    </submittedName>
</protein>
<sequence>MDCVLGLSALHLQYLKQEISPRRAISYRVRAFEGYRKAIERANPNDFPALLACSLLLCALASQTFREPDAKDVFLIDWMIVWRGIGLIVELITPEAMFASGMQMLFNRPRLDLDKAALRIPNNLLFMVTSIKDGDVDFPYRDAYYDTLKYLGALYLELEAGFSPILDLSIITFFTFLPKPFIEVARQRRPRSLIILVYYAVFAKLIDRVWWMEGIADREILGICRMLSDEWLPLLQVPRMAVRVQNKVDLATLLLGNHAWEPSLEEDRPDPRDKTLAILDDYGQEVEYVGRWVTRLTFAPRPGESRDMMETGPHFRGDTVL</sequence>
<dbReference type="InterPro" id="IPR053157">
    <property type="entry name" value="Sterol_Uptake_Regulator"/>
</dbReference>
<dbReference type="PANTHER" id="PTHR47784">
    <property type="entry name" value="STEROL UPTAKE CONTROL PROTEIN 2"/>
    <property type="match status" value="1"/>
</dbReference>
<dbReference type="GO" id="GO:0001228">
    <property type="term" value="F:DNA-binding transcription activator activity, RNA polymerase II-specific"/>
    <property type="evidence" value="ECO:0007669"/>
    <property type="project" value="TreeGrafter"/>
</dbReference>
<accession>A0AA38RJM3</accession>
<name>A0AA38RJM3_9PEZI</name>
<proteinExistence type="predicted"/>
<evidence type="ECO:0000313" key="2">
    <source>
        <dbReference type="Proteomes" id="UP001174694"/>
    </source>
</evidence>
<dbReference type="PANTHER" id="PTHR47784:SF5">
    <property type="entry name" value="STEROL UPTAKE CONTROL PROTEIN 2"/>
    <property type="match status" value="1"/>
</dbReference>
<reference evidence="1" key="1">
    <citation type="submission" date="2022-07" db="EMBL/GenBank/DDBJ databases">
        <title>Fungi with potential for degradation of polypropylene.</title>
        <authorList>
            <person name="Gostincar C."/>
        </authorList>
    </citation>
    <scope>NUCLEOTIDE SEQUENCE</scope>
    <source>
        <strain evidence="1">EXF-13308</strain>
    </source>
</reference>
<organism evidence="1 2">
    <name type="scientific">Pleurostoma richardsiae</name>
    <dbReference type="NCBI Taxonomy" id="41990"/>
    <lineage>
        <taxon>Eukaryota</taxon>
        <taxon>Fungi</taxon>
        <taxon>Dikarya</taxon>
        <taxon>Ascomycota</taxon>
        <taxon>Pezizomycotina</taxon>
        <taxon>Sordariomycetes</taxon>
        <taxon>Sordariomycetidae</taxon>
        <taxon>Calosphaeriales</taxon>
        <taxon>Pleurostomataceae</taxon>
        <taxon>Pleurostoma</taxon>
    </lineage>
</organism>
<gene>
    <name evidence="1" type="ORF">NKR23_g3935</name>
</gene>
<dbReference type="Proteomes" id="UP001174694">
    <property type="component" value="Unassembled WGS sequence"/>
</dbReference>
<dbReference type="EMBL" id="JANBVO010000009">
    <property type="protein sequence ID" value="KAJ9149907.1"/>
    <property type="molecule type" value="Genomic_DNA"/>
</dbReference>
<keyword evidence="2" id="KW-1185">Reference proteome</keyword>